<evidence type="ECO:0000313" key="2">
    <source>
        <dbReference type="EMBL" id="RRT89789.1"/>
    </source>
</evidence>
<keyword evidence="1" id="KW-0812">Transmembrane</keyword>
<dbReference type="Pfam" id="PF12730">
    <property type="entry name" value="ABC2_membrane_4"/>
    <property type="match status" value="1"/>
</dbReference>
<accession>A0A427BKA0</accession>
<name>A0A427BKA0_9FLAO</name>
<evidence type="ECO:0008006" key="4">
    <source>
        <dbReference type="Google" id="ProtNLM"/>
    </source>
</evidence>
<dbReference type="AlphaFoldDB" id="A0A427BKA0"/>
<gene>
    <name evidence="2" type="ORF">EGI89_11130</name>
</gene>
<dbReference type="Proteomes" id="UP000267844">
    <property type="component" value="Unassembled WGS sequence"/>
</dbReference>
<dbReference type="PANTHER" id="PTHR37305">
    <property type="entry name" value="INTEGRAL MEMBRANE PROTEIN-RELATED"/>
    <property type="match status" value="1"/>
</dbReference>
<dbReference type="RefSeq" id="WP_125350229.1">
    <property type="nucleotide sequence ID" value="NZ_RHPN01000025.1"/>
</dbReference>
<feature type="transmembrane region" description="Helical" evidence="1">
    <location>
        <begin position="151"/>
        <end position="173"/>
    </location>
</feature>
<reference evidence="2 3" key="1">
    <citation type="submission" date="2018-10" db="EMBL/GenBank/DDBJ databases">
        <title>Transmission dynamics of multidrug resistant bacteria on intensive care unit surfaces.</title>
        <authorList>
            <person name="D'Souza A.W."/>
            <person name="Potter R.F."/>
            <person name="Wallace M."/>
            <person name="Shupe A."/>
            <person name="Patel S."/>
            <person name="Sun S."/>
            <person name="Gul D."/>
            <person name="Kwon J.H."/>
            <person name="Andleeb S."/>
            <person name="Burnham C.-A.D."/>
            <person name="Dantas G."/>
        </authorList>
    </citation>
    <scope>NUCLEOTIDE SEQUENCE [LARGE SCALE GENOMIC DNA]</scope>
    <source>
        <strain evidence="2 3">WF_348</strain>
    </source>
</reference>
<evidence type="ECO:0000256" key="1">
    <source>
        <dbReference type="SAM" id="Phobius"/>
    </source>
</evidence>
<comment type="caution">
    <text evidence="2">The sequence shown here is derived from an EMBL/GenBank/DDBJ whole genome shotgun (WGS) entry which is preliminary data.</text>
</comment>
<feature type="transmembrane region" description="Helical" evidence="1">
    <location>
        <begin position="21"/>
        <end position="42"/>
    </location>
</feature>
<feature type="transmembrane region" description="Helical" evidence="1">
    <location>
        <begin position="230"/>
        <end position="248"/>
    </location>
</feature>
<sequence>MTNTFYKAFASERYKLSKNKEVFGVLFLPTLVVLGVFFYLIYKVPMEPIALNPWYGFLGRYVFMFFYMLFPVLIAVFVHSCCDVEYKNNNYKLLFTLPISHAKIYLAKALFILIIVSFSVVGAYVFFLLSGYLLQFISPNYGFQNFDFREIAFYTFFKLWIGCLAVSMIQFALSLFFRSFIYPVGFSLFVTVFCSVISSKKFADFIPYSSSLKSFDNLMNQIASLERLDYINLIYNIFFLGLSYFIFIRKKNL</sequence>
<feature type="transmembrane region" description="Helical" evidence="1">
    <location>
        <begin position="105"/>
        <end position="131"/>
    </location>
</feature>
<organism evidence="2 3">
    <name type="scientific">Empedobacter falsenii</name>
    <dbReference type="NCBI Taxonomy" id="343874"/>
    <lineage>
        <taxon>Bacteria</taxon>
        <taxon>Pseudomonadati</taxon>
        <taxon>Bacteroidota</taxon>
        <taxon>Flavobacteriia</taxon>
        <taxon>Flavobacteriales</taxon>
        <taxon>Weeksellaceae</taxon>
        <taxon>Empedobacter</taxon>
    </lineage>
</organism>
<keyword evidence="1" id="KW-0472">Membrane</keyword>
<keyword evidence="1" id="KW-1133">Transmembrane helix</keyword>
<feature type="transmembrane region" description="Helical" evidence="1">
    <location>
        <begin position="180"/>
        <end position="198"/>
    </location>
</feature>
<evidence type="ECO:0000313" key="3">
    <source>
        <dbReference type="Proteomes" id="UP000267844"/>
    </source>
</evidence>
<dbReference type="EMBL" id="RHPO01000025">
    <property type="protein sequence ID" value="RRT89789.1"/>
    <property type="molecule type" value="Genomic_DNA"/>
</dbReference>
<proteinExistence type="predicted"/>
<dbReference type="CDD" id="cd21809">
    <property type="entry name" value="ABC-2_lan_permease-like"/>
    <property type="match status" value="1"/>
</dbReference>
<protein>
    <recommendedName>
        <fullName evidence="4">ABC transporter permease</fullName>
    </recommendedName>
</protein>
<feature type="transmembrane region" description="Helical" evidence="1">
    <location>
        <begin position="62"/>
        <end position="84"/>
    </location>
</feature>
<dbReference type="PANTHER" id="PTHR37305:SF1">
    <property type="entry name" value="MEMBRANE PROTEIN"/>
    <property type="match status" value="1"/>
</dbReference>